<keyword evidence="2" id="KW-1185">Reference proteome</keyword>
<name>A0ACD1I8Q1_9EURO</name>
<protein>
    <submittedName>
        <fullName evidence="1">Translation initiation inhibitor</fullName>
    </submittedName>
</protein>
<gene>
    <name evidence="1" type="ORF">BO79DRAFT_289298</name>
</gene>
<dbReference type="Proteomes" id="UP000249748">
    <property type="component" value="Unassembled WGS sequence"/>
</dbReference>
<evidence type="ECO:0000313" key="2">
    <source>
        <dbReference type="Proteomes" id="UP000249748"/>
    </source>
</evidence>
<organism evidence="1 2">
    <name type="scientific">Aspergillus costaricaensis CBS 115574</name>
    <dbReference type="NCBI Taxonomy" id="1448317"/>
    <lineage>
        <taxon>Eukaryota</taxon>
        <taxon>Fungi</taxon>
        <taxon>Dikarya</taxon>
        <taxon>Ascomycota</taxon>
        <taxon>Pezizomycotina</taxon>
        <taxon>Eurotiomycetes</taxon>
        <taxon>Eurotiomycetidae</taxon>
        <taxon>Eurotiales</taxon>
        <taxon>Aspergillaceae</taxon>
        <taxon>Aspergillus</taxon>
        <taxon>Aspergillus subgen. Circumdati</taxon>
    </lineage>
</organism>
<evidence type="ECO:0000313" key="1">
    <source>
        <dbReference type="EMBL" id="RAK86390.1"/>
    </source>
</evidence>
<sequence length="125" mass="13697">MSVETFFNKDGVHPIGPYSQVTRGGGFVFLAGQVPTDSAAKPVGNNTTEKARRMCQNAKLMLETAGSSLEKVLKITIYFSDIDRDFDAVNKVFGEFFTSKPARTSVQVARLPLNLEFEMDVTALA</sequence>
<reference evidence="1" key="1">
    <citation type="submission" date="2018-02" db="EMBL/GenBank/DDBJ databases">
        <title>The genomes of Aspergillus section Nigri reveals drivers in fungal speciation.</title>
        <authorList>
            <consortium name="DOE Joint Genome Institute"/>
            <person name="Vesth T.C."/>
            <person name="Nybo J."/>
            <person name="Theobald S."/>
            <person name="Brandl J."/>
            <person name="Frisvad J.C."/>
            <person name="Nielsen K.F."/>
            <person name="Lyhne E.K."/>
            <person name="Kogle M.E."/>
            <person name="Kuo A."/>
            <person name="Riley R."/>
            <person name="Clum A."/>
            <person name="Nolan M."/>
            <person name="Lipzen A."/>
            <person name="Salamov A."/>
            <person name="Henrissat B."/>
            <person name="Wiebenga A."/>
            <person name="De vries R.P."/>
            <person name="Grigoriev I.V."/>
            <person name="Mortensen U.H."/>
            <person name="Andersen M.R."/>
            <person name="Baker S.E."/>
        </authorList>
    </citation>
    <scope>NUCLEOTIDE SEQUENCE</scope>
    <source>
        <strain evidence="1">CBS 115574</strain>
    </source>
</reference>
<proteinExistence type="predicted"/>
<dbReference type="EMBL" id="KZ824560">
    <property type="protein sequence ID" value="RAK86390.1"/>
    <property type="molecule type" value="Genomic_DNA"/>
</dbReference>
<accession>A0ACD1I8Q1</accession>